<evidence type="ECO:0000259" key="3">
    <source>
        <dbReference type="Pfam" id="PF07732"/>
    </source>
</evidence>
<sequence>MTEFGATITRRGLLAGLGGLGIAGALPAGATAPGPQPLILQARPGSAALRAGAPESRIASLQRSEPLKLRFRRGDEIAVRFENHLAQPVLLNWHGVDGVASAEPLTARPAVPPGGRDEFTMPLRHAGTVMFDIRLLTDRTPLPAQALIVEESEAVAVDRDEVMVIEDWRVRADGAALVPGTAPGDAEPVYTINGEPRLDLATRPHQRIRLRWINGCQRNVIAIKLADHAVWVMAIDGQPSEPFLARNGTLVLAPGTRIDAFVDTPKVAGTSQIILHDGQRARPIARLIHAEGPALRTAPLPAATALPDNDLPARIDLKSALRVDMTLGAVQGWTRPAEFARTATPAFEARRGRAVVLALSNRGAIPAIFHLHGHHFRLLDRLDDGWKPFWLDTLAIDAGQAQRVAFVAEFAGSWLMETMAADWAAPLLLRSYAVI</sequence>
<dbReference type="OrthoDB" id="9757546at2"/>
<dbReference type="Pfam" id="PF00394">
    <property type="entry name" value="Cu-oxidase"/>
    <property type="match status" value="1"/>
</dbReference>
<dbReference type="Proteomes" id="UP000032515">
    <property type="component" value="Unassembled WGS sequence"/>
</dbReference>
<dbReference type="InterPro" id="IPR011706">
    <property type="entry name" value="Cu-oxidase_C"/>
</dbReference>
<dbReference type="PANTHER" id="PTHR11709">
    <property type="entry name" value="MULTI-COPPER OXIDASE"/>
    <property type="match status" value="1"/>
</dbReference>
<accession>A0A0D7EF32</accession>
<dbReference type="InterPro" id="IPR006311">
    <property type="entry name" value="TAT_signal"/>
</dbReference>
<dbReference type="InterPro" id="IPR011707">
    <property type="entry name" value="Cu-oxidase-like_N"/>
</dbReference>
<evidence type="ECO:0000259" key="1">
    <source>
        <dbReference type="Pfam" id="PF00394"/>
    </source>
</evidence>
<dbReference type="PROSITE" id="PS51318">
    <property type="entry name" value="TAT"/>
    <property type="match status" value="1"/>
</dbReference>
<evidence type="ECO:0000313" key="4">
    <source>
        <dbReference type="EMBL" id="KIZ39338.1"/>
    </source>
</evidence>
<dbReference type="GO" id="GO:0005507">
    <property type="term" value="F:copper ion binding"/>
    <property type="evidence" value="ECO:0007669"/>
    <property type="project" value="InterPro"/>
</dbReference>
<name>A0A0D7EF32_RHOPL</name>
<proteinExistence type="predicted"/>
<dbReference type="PATRIC" id="fig|1076.23.peg.4800"/>
<evidence type="ECO:0000313" key="5">
    <source>
        <dbReference type="Proteomes" id="UP000032515"/>
    </source>
</evidence>
<dbReference type="PANTHER" id="PTHR11709:SF2">
    <property type="entry name" value="MULTICOPPER OXIDASE LPR1"/>
    <property type="match status" value="1"/>
</dbReference>
<comment type="caution">
    <text evidence="4">The sequence shown here is derived from an EMBL/GenBank/DDBJ whole genome shotgun (WGS) entry which is preliminary data.</text>
</comment>
<feature type="domain" description="Plastocyanin-like" evidence="2">
    <location>
        <begin position="317"/>
        <end position="417"/>
    </location>
</feature>
<dbReference type="RefSeq" id="WP_044415054.1">
    <property type="nucleotide sequence ID" value="NZ_JXXE01000437.1"/>
</dbReference>
<dbReference type="Pfam" id="PF07731">
    <property type="entry name" value="Cu-oxidase_2"/>
    <property type="match status" value="1"/>
</dbReference>
<dbReference type="Pfam" id="PF07732">
    <property type="entry name" value="Cu-oxidase_3"/>
    <property type="match status" value="1"/>
</dbReference>
<organism evidence="4 5">
    <name type="scientific">Rhodopseudomonas palustris</name>
    <dbReference type="NCBI Taxonomy" id="1076"/>
    <lineage>
        <taxon>Bacteria</taxon>
        <taxon>Pseudomonadati</taxon>
        <taxon>Pseudomonadota</taxon>
        <taxon>Alphaproteobacteria</taxon>
        <taxon>Hyphomicrobiales</taxon>
        <taxon>Nitrobacteraceae</taxon>
        <taxon>Rhodopseudomonas</taxon>
    </lineage>
</organism>
<dbReference type="GO" id="GO:0016491">
    <property type="term" value="F:oxidoreductase activity"/>
    <property type="evidence" value="ECO:0007669"/>
    <property type="project" value="InterPro"/>
</dbReference>
<feature type="domain" description="Plastocyanin-like" evidence="3">
    <location>
        <begin position="68"/>
        <end position="131"/>
    </location>
</feature>
<dbReference type="InterPro" id="IPR001117">
    <property type="entry name" value="Cu-oxidase_2nd"/>
</dbReference>
<reference evidence="4 5" key="1">
    <citation type="submission" date="2014-11" db="EMBL/GenBank/DDBJ databases">
        <title>Genomics and ecophysiology of heterotrophic nitrogen fixing bacteria isolated from estuarine surface water.</title>
        <authorList>
            <person name="Bentzon-Tilia M."/>
            <person name="Severin I."/>
            <person name="Hansen L.H."/>
            <person name="Riemann L."/>
        </authorList>
    </citation>
    <scope>NUCLEOTIDE SEQUENCE [LARGE SCALE GENOMIC DNA]</scope>
    <source>
        <strain evidence="4 5">BAL398</strain>
    </source>
</reference>
<dbReference type="SUPFAM" id="SSF49503">
    <property type="entry name" value="Cupredoxins"/>
    <property type="match status" value="3"/>
</dbReference>
<feature type="domain" description="Plastocyanin-like" evidence="1">
    <location>
        <begin position="182"/>
        <end position="266"/>
    </location>
</feature>
<dbReference type="InterPro" id="IPR008972">
    <property type="entry name" value="Cupredoxin"/>
</dbReference>
<dbReference type="InterPro" id="IPR045087">
    <property type="entry name" value="Cu-oxidase_fam"/>
</dbReference>
<gene>
    <name evidence="4" type="ORF">OO17_20675</name>
</gene>
<dbReference type="EMBL" id="JXXE01000437">
    <property type="protein sequence ID" value="KIZ39338.1"/>
    <property type="molecule type" value="Genomic_DNA"/>
</dbReference>
<dbReference type="AlphaFoldDB" id="A0A0D7EF32"/>
<dbReference type="GO" id="GO:0030288">
    <property type="term" value="C:outer membrane-bounded periplasmic space"/>
    <property type="evidence" value="ECO:0007669"/>
    <property type="project" value="TreeGrafter"/>
</dbReference>
<dbReference type="Gene3D" id="2.60.40.420">
    <property type="entry name" value="Cupredoxins - blue copper proteins"/>
    <property type="match status" value="3"/>
</dbReference>
<protein>
    <submittedName>
        <fullName evidence="4">Multicopper oxidase</fullName>
    </submittedName>
</protein>
<dbReference type="CDD" id="cd13885">
    <property type="entry name" value="CuRO_2_CumA_like"/>
    <property type="match status" value="1"/>
</dbReference>
<evidence type="ECO:0000259" key="2">
    <source>
        <dbReference type="Pfam" id="PF07731"/>
    </source>
</evidence>